<dbReference type="Proteomes" id="UP000194040">
    <property type="component" value="Unassembled WGS sequence"/>
</dbReference>
<protein>
    <recommendedName>
        <fullName evidence="1">DUF7710 domain-containing protein</fullName>
    </recommendedName>
</protein>
<feature type="domain" description="DUF7710" evidence="1">
    <location>
        <begin position="9"/>
        <end position="93"/>
    </location>
</feature>
<evidence type="ECO:0000313" key="2">
    <source>
        <dbReference type="EMBL" id="OSN03256.1"/>
    </source>
</evidence>
<reference evidence="2 3" key="1">
    <citation type="submission" date="2016-02" db="EMBL/GenBank/DDBJ databases">
        <title>Species-wide whole genome sequencing reveals diversity, host range in Lonsdalea quercina.</title>
        <authorList>
            <person name="Li Y."/>
        </authorList>
    </citation>
    <scope>NUCLEOTIDE SEQUENCE [LARGE SCALE GENOMIC DNA]</scope>
    <source>
        <strain evidence="2 3">LMG 26265</strain>
    </source>
</reference>
<evidence type="ECO:0000259" key="1">
    <source>
        <dbReference type="Pfam" id="PF24819"/>
    </source>
</evidence>
<proteinExistence type="predicted"/>
<keyword evidence="3" id="KW-1185">Reference proteome</keyword>
<gene>
    <name evidence="2" type="ORF">AU512_16715</name>
</gene>
<evidence type="ECO:0000313" key="3">
    <source>
        <dbReference type="Proteomes" id="UP000194040"/>
    </source>
</evidence>
<dbReference type="RefSeq" id="WP_094102327.1">
    <property type="nucleotide sequence ID" value="NZ_LUTQ01000135.1"/>
</dbReference>
<sequence>MAKMHIKEIWVFNGAMARFPSGIFLYLEDAKDWIKENRLTGVLTKYPVNKGVYDWAIENDLFYPNEDKHKSPSFIGSFTCASMEHFHFEDGTED</sequence>
<dbReference type="EMBL" id="LUTQ01000135">
    <property type="protein sequence ID" value="OSN03256.1"/>
    <property type="molecule type" value="Genomic_DNA"/>
</dbReference>
<dbReference type="Pfam" id="PF24819">
    <property type="entry name" value="DUF7710"/>
    <property type="match status" value="1"/>
</dbReference>
<name>A0ABX3XBP5_9GAMM</name>
<dbReference type="InterPro" id="IPR056127">
    <property type="entry name" value="DUF7710"/>
</dbReference>
<accession>A0ABX3XBP5</accession>
<comment type="caution">
    <text evidence="2">The sequence shown here is derived from an EMBL/GenBank/DDBJ whole genome shotgun (WGS) entry which is preliminary data.</text>
</comment>
<organism evidence="2 3">
    <name type="scientific">Lonsdalea iberica</name>
    <dbReference type="NCBI Taxonomy" id="1082703"/>
    <lineage>
        <taxon>Bacteria</taxon>
        <taxon>Pseudomonadati</taxon>
        <taxon>Pseudomonadota</taxon>
        <taxon>Gammaproteobacteria</taxon>
        <taxon>Enterobacterales</taxon>
        <taxon>Pectobacteriaceae</taxon>
        <taxon>Lonsdalea</taxon>
    </lineage>
</organism>